<name>A0ABP1PZM3_9HEXA</name>
<dbReference type="Proteomes" id="UP001642540">
    <property type="component" value="Unassembled WGS sequence"/>
</dbReference>
<proteinExistence type="predicted"/>
<keyword evidence="3" id="KW-1185">Reference proteome</keyword>
<sequence>MGNFENNFVLSDTATETGSSSQHDAVENTDTDRDTRITGEIIDGVSKDDLNDLDNSVGDDDIVGTEHQLPDAEITTWDFQTEGGQSVEVLVINGVELRINELILYSQENTLQYVEDPFVAYQFINMPMDVSNMEETMTEFVIVPMPETDEFGVPLNQEVLVVVPSSCVFAYEIVSSNENHQSAIAVEAREMFPASNEMETCNRISNIIPRSVSLEKAERETSSGICNILPGSVSLEKAEMETSTNTGNIHVPIPKDETEIGKSALNKDKQMTRESLPRKTKEVIQKKVVDKQGLEPSKRSIKSKTTPNKRSMKSKTTPSKQSTKFKTAPSNRRKKYNTKPHNPKRDGYDLVRMNDSSSNLKYKCQLCPYENFKSKKRMLNHLKLHKPGSDGMKCHNCSMMISSEKMEKHLRCKHKIF</sequence>
<accession>A0ABP1PZM3</accession>
<protein>
    <recommendedName>
        <fullName evidence="4">C2H2-type domain-containing protein</fullName>
    </recommendedName>
</protein>
<feature type="compositionally biased region" description="Basic and acidic residues" evidence="1">
    <location>
        <begin position="24"/>
        <end position="33"/>
    </location>
</feature>
<evidence type="ECO:0000256" key="1">
    <source>
        <dbReference type="SAM" id="MobiDB-lite"/>
    </source>
</evidence>
<reference evidence="2 3" key="1">
    <citation type="submission" date="2024-08" db="EMBL/GenBank/DDBJ databases">
        <authorList>
            <person name="Cucini C."/>
            <person name="Frati F."/>
        </authorList>
    </citation>
    <scope>NUCLEOTIDE SEQUENCE [LARGE SCALE GENOMIC DNA]</scope>
</reference>
<evidence type="ECO:0000313" key="2">
    <source>
        <dbReference type="EMBL" id="CAL8081496.1"/>
    </source>
</evidence>
<dbReference type="EMBL" id="CAXLJM020000015">
    <property type="protein sequence ID" value="CAL8081496.1"/>
    <property type="molecule type" value="Genomic_DNA"/>
</dbReference>
<feature type="compositionally biased region" description="Polar residues" evidence="1">
    <location>
        <begin position="12"/>
        <end position="23"/>
    </location>
</feature>
<organism evidence="2 3">
    <name type="scientific">Orchesella dallaii</name>
    <dbReference type="NCBI Taxonomy" id="48710"/>
    <lineage>
        <taxon>Eukaryota</taxon>
        <taxon>Metazoa</taxon>
        <taxon>Ecdysozoa</taxon>
        <taxon>Arthropoda</taxon>
        <taxon>Hexapoda</taxon>
        <taxon>Collembola</taxon>
        <taxon>Entomobryomorpha</taxon>
        <taxon>Entomobryoidea</taxon>
        <taxon>Orchesellidae</taxon>
        <taxon>Orchesellinae</taxon>
        <taxon>Orchesella</taxon>
    </lineage>
</organism>
<evidence type="ECO:0008006" key="4">
    <source>
        <dbReference type="Google" id="ProtNLM"/>
    </source>
</evidence>
<feature type="region of interest" description="Disordered" evidence="1">
    <location>
        <begin position="12"/>
        <end position="33"/>
    </location>
</feature>
<gene>
    <name evidence="2" type="ORF">ODALV1_LOCUS4932</name>
</gene>
<feature type="compositionally biased region" description="Low complexity" evidence="1">
    <location>
        <begin position="314"/>
        <end position="327"/>
    </location>
</feature>
<feature type="region of interest" description="Disordered" evidence="1">
    <location>
        <begin position="241"/>
        <end position="349"/>
    </location>
</feature>
<feature type="compositionally biased region" description="Basic and acidic residues" evidence="1">
    <location>
        <begin position="253"/>
        <end position="298"/>
    </location>
</feature>
<feature type="compositionally biased region" description="Basic residues" evidence="1">
    <location>
        <begin position="331"/>
        <end position="342"/>
    </location>
</feature>
<evidence type="ECO:0000313" key="3">
    <source>
        <dbReference type="Proteomes" id="UP001642540"/>
    </source>
</evidence>
<comment type="caution">
    <text evidence="2">The sequence shown here is derived from an EMBL/GenBank/DDBJ whole genome shotgun (WGS) entry which is preliminary data.</text>
</comment>